<name>A0ACD5GYA3_9CYAN</name>
<protein>
    <submittedName>
        <fullName evidence="1">Uncharacterized protein</fullName>
    </submittedName>
</protein>
<evidence type="ECO:0000313" key="1">
    <source>
        <dbReference type="EMBL" id="XPM65762.1"/>
    </source>
</evidence>
<accession>A0ACD5GYA3</accession>
<reference evidence="1 2" key="1">
    <citation type="journal article" date="2016" name="Genome Announc.">
        <title>Draft Genome Sequence of the Thermotolerant Cyanobacterium Desertifilum sp. IPPAS B-1220.</title>
        <authorList>
            <person name="Mironov K.S."/>
            <person name="Sinetova M.A."/>
            <person name="Bolatkhan K."/>
            <person name="Zayadan B.K."/>
            <person name="Ustinova V.V."/>
            <person name="Kupriyanova E.V."/>
            <person name="Skrypnik A.N."/>
            <person name="Gogoleva N.E."/>
            <person name="Gogolev Y.V."/>
            <person name="Los D.A."/>
        </authorList>
    </citation>
    <scope>NUCLEOTIDE SEQUENCE [LARGE SCALE GENOMIC DNA]</scope>
    <source>
        <strain evidence="1 2">IPPAS B-1220</strain>
    </source>
</reference>
<gene>
    <name evidence="1" type="ORF">BH720_009440</name>
</gene>
<dbReference type="Proteomes" id="UP000095472">
    <property type="component" value="Chromosome"/>
</dbReference>
<dbReference type="EMBL" id="CP182909">
    <property type="protein sequence ID" value="XPM65762.1"/>
    <property type="molecule type" value="Genomic_DNA"/>
</dbReference>
<keyword evidence="2" id="KW-1185">Reference proteome</keyword>
<organism evidence="1 2">
    <name type="scientific">Desertifilum tharense IPPAS B-1220</name>
    <dbReference type="NCBI Taxonomy" id="1781255"/>
    <lineage>
        <taxon>Bacteria</taxon>
        <taxon>Bacillati</taxon>
        <taxon>Cyanobacteriota</taxon>
        <taxon>Cyanophyceae</taxon>
        <taxon>Desertifilales</taxon>
        <taxon>Desertifilaceae</taxon>
        <taxon>Desertifilum</taxon>
    </lineage>
</organism>
<proteinExistence type="predicted"/>
<sequence>MKTIDKIVAITACPTGIAHTVMAADSLQENVPSHGLSG</sequence>
<evidence type="ECO:0000313" key="2">
    <source>
        <dbReference type="Proteomes" id="UP000095472"/>
    </source>
</evidence>